<dbReference type="InterPro" id="IPR010827">
    <property type="entry name" value="BamA/TamA_POTRA"/>
</dbReference>
<evidence type="ECO:0000256" key="2">
    <source>
        <dbReference type="ARBA" id="ARBA00022452"/>
    </source>
</evidence>
<keyword evidence="2" id="KW-1134">Transmembrane beta strand</keyword>
<dbReference type="RefSeq" id="WP_139075098.1">
    <property type="nucleotide sequence ID" value="NZ_VDFU01000002.1"/>
</dbReference>
<dbReference type="InterPro" id="IPR000184">
    <property type="entry name" value="Bac_surfAg_D15"/>
</dbReference>
<evidence type="ECO:0000256" key="4">
    <source>
        <dbReference type="ARBA" id="ARBA00023136"/>
    </source>
</evidence>
<sequence length="604" mass="63438">MPRLPVLVLAALLPLGAQAQETTLALPPGTDEDLRTVLENASLTLSLEAEGLTAAQDYVAAARADYRRLLAGLYAEGYYGGAITITVDGQEASTIQPLDAPASIGQVVLNVTPGPRFTFGQAVVAPLAPATELLPEFAPGEVARSETVREAVEAAVAAWRAEGNAKATVASEEVVAVHPAQRLDVTVGIAPGPELTFGAVTVSGNEDVRTRRILRIAGIPSGEVFDPEVLDRAVQRLRRTGTFDSVAVVESEAIGPGNTLPLALQVVESLPRRIGFGAEISSTDGVSATAFWLHRNLLGGAERLRVEAEIAGIESGAVDTQRGGLDYALGASFARPATFAADNDLVVDARLSQEDEEEYFLQQFTFDFGITRYVGDYLTATAAVGLLTAHEETAVETRDYTLLTLPLSGVLDRRDDPRDARAGYYLDLEATPFLSVGGEAGNGARLYADARYYRTLGTRVTLAARGQLGSVLAAEREEVPQDYLFFSGGGGTVRGQPYQDLGVEVPDPEEPGETVTLGAASFVGAQLEARVGFTENIGGVAFADFGAVDEGAFPGGDSESHAGVGLGVRYDTFVGPIRLDVATPASGDDAFGAVQLYIGIGQSF</sequence>
<evidence type="ECO:0000256" key="5">
    <source>
        <dbReference type="SAM" id="SignalP"/>
    </source>
</evidence>
<dbReference type="Proteomes" id="UP000305887">
    <property type="component" value="Unassembled WGS sequence"/>
</dbReference>
<protein>
    <submittedName>
        <fullName evidence="7">Outer membrane protein assembly factor</fullName>
    </submittedName>
</protein>
<dbReference type="PANTHER" id="PTHR12815:SF18">
    <property type="entry name" value="SORTING AND ASSEMBLY MACHINERY COMPONENT 50 HOMOLOG"/>
    <property type="match status" value="1"/>
</dbReference>
<feature type="signal peptide" evidence="5">
    <location>
        <begin position="1"/>
        <end position="19"/>
    </location>
</feature>
<reference evidence="7 8" key="1">
    <citation type="submission" date="2019-06" db="EMBL/GenBank/DDBJ databases">
        <title>YIM 131921 draft genome.</title>
        <authorList>
            <person name="Jiang L."/>
        </authorList>
    </citation>
    <scope>NUCLEOTIDE SEQUENCE [LARGE SCALE GENOMIC DNA]</scope>
    <source>
        <strain evidence="7 8">YIM 131921</strain>
    </source>
</reference>
<keyword evidence="8" id="KW-1185">Reference proteome</keyword>
<dbReference type="Gene3D" id="2.40.160.50">
    <property type="entry name" value="membrane protein fhac: a member of the omp85/tpsb transporter family"/>
    <property type="match status" value="1"/>
</dbReference>
<evidence type="ECO:0000256" key="3">
    <source>
        <dbReference type="ARBA" id="ARBA00022692"/>
    </source>
</evidence>
<dbReference type="PROSITE" id="PS51779">
    <property type="entry name" value="POTRA"/>
    <property type="match status" value="1"/>
</dbReference>
<dbReference type="Gene3D" id="3.10.20.310">
    <property type="entry name" value="membrane protein fhac"/>
    <property type="match status" value="1"/>
</dbReference>
<keyword evidence="4" id="KW-0472">Membrane</keyword>
<evidence type="ECO:0000256" key="1">
    <source>
        <dbReference type="ARBA" id="ARBA00004370"/>
    </source>
</evidence>
<dbReference type="PANTHER" id="PTHR12815">
    <property type="entry name" value="SORTING AND ASSEMBLY MACHINERY SAMM50 PROTEIN FAMILY MEMBER"/>
    <property type="match status" value="1"/>
</dbReference>
<dbReference type="EMBL" id="VDFU01000002">
    <property type="protein sequence ID" value="TNC52414.1"/>
    <property type="molecule type" value="Genomic_DNA"/>
</dbReference>
<feature type="domain" description="POTRA" evidence="6">
    <location>
        <begin position="195"/>
        <end position="269"/>
    </location>
</feature>
<dbReference type="InterPro" id="IPR039910">
    <property type="entry name" value="D15-like"/>
</dbReference>
<accession>A0A5C4N627</accession>
<proteinExistence type="predicted"/>
<keyword evidence="5" id="KW-0732">Signal</keyword>
<dbReference type="Pfam" id="PF01103">
    <property type="entry name" value="Omp85"/>
    <property type="match status" value="1"/>
</dbReference>
<evidence type="ECO:0000313" key="8">
    <source>
        <dbReference type="Proteomes" id="UP000305887"/>
    </source>
</evidence>
<dbReference type="AlphaFoldDB" id="A0A5C4N627"/>
<gene>
    <name evidence="7" type="ORF">FHG66_02415</name>
</gene>
<evidence type="ECO:0000259" key="6">
    <source>
        <dbReference type="PROSITE" id="PS51779"/>
    </source>
</evidence>
<organism evidence="7 8">
    <name type="scientific">Rubellimicrobium rubrum</name>
    <dbReference type="NCBI Taxonomy" id="2585369"/>
    <lineage>
        <taxon>Bacteria</taxon>
        <taxon>Pseudomonadati</taxon>
        <taxon>Pseudomonadota</taxon>
        <taxon>Alphaproteobacteria</taxon>
        <taxon>Rhodobacterales</taxon>
        <taxon>Roseobacteraceae</taxon>
        <taxon>Rubellimicrobium</taxon>
    </lineage>
</organism>
<comment type="caution">
    <text evidence="7">The sequence shown here is derived from an EMBL/GenBank/DDBJ whole genome shotgun (WGS) entry which is preliminary data.</text>
</comment>
<dbReference type="OrthoDB" id="9769707at2"/>
<dbReference type="GO" id="GO:0019867">
    <property type="term" value="C:outer membrane"/>
    <property type="evidence" value="ECO:0007669"/>
    <property type="project" value="InterPro"/>
</dbReference>
<feature type="chain" id="PRO_5023076530" evidence="5">
    <location>
        <begin position="20"/>
        <end position="604"/>
    </location>
</feature>
<evidence type="ECO:0000313" key="7">
    <source>
        <dbReference type="EMBL" id="TNC52414.1"/>
    </source>
</evidence>
<comment type="subcellular location">
    <subcellularLocation>
        <location evidence="1">Membrane</location>
    </subcellularLocation>
</comment>
<dbReference type="InterPro" id="IPR034746">
    <property type="entry name" value="POTRA"/>
</dbReference>
<dbReference type="Pfam" id="PF07244">
    <property type="entry name" value="POTRA"/>
    <property type="match status" value="1"/>
</dbReference>
<name>A0A5C4N627_9RHOB</name>
<keyword evidence="3" id="KW-0812">Transmembrane</keyword>